<sequence>MKKILILCLLFVSALLISCKEKKNTKPSFDSSPIAQAIKQETKPITKEQLDRIPETYRVSVENGGTIEHITYKTKNYFGDGEAYEKKANVYLPAGYNKDDSSKKYKVLYLMHGIGGDENEWGMTDDKSTVKKIMDNLTVKGDIEPFIIVTPNGRAGFDKDSNNAYLAFYKFGEELRNDLIPYMDSHYNTSADRDHRAMAGLSMGGMQTINIGICECLDLISWFGAFSAAPTSYEANKVANTLNQNESLPIHYFYNICGKDDSIAYASHAAAAKLLPRLTDKLEEGRNYRWQEQGGGHDFGIWNLGFYNFAKILGGANEKTSL</sequence>
<dbReference type="InterPro" id="IPR029058">
    <property type="entry name" value="AB_hydrolase_fold"/>
</dbReference>
<dbReference type="EMBL" id="FORI01000005">
    <property type="protein sequence ID" value="SFI75543.1"/>
    <property type="molecule type" value="Genomic_DNA"/>
</dbReference>
<proteinExistence type="predicted"/>
<evidence type="ECO:0000256" key="1">
    <source>
        <dbReference type="SAM" id="SignalP"/>
    </source>
</evidence>
<keyword evidence="3" id="KW-1185">Reference proteome</keyword>
<dbReference type="PROSITE" id="PS51257">
    <property type="entry name" value="PROKAR_LIPOPROTEIN"/>
    <property type="match status" value="1"/>
</dbReference>
<evidence type="ECO:0000313" key="2">
    <source>
        <dbReference type="EMBL" id="SFI75543.1"/>
    </source>
</evidence>
<accession>A0A1I3KSR2</accession>
<dbReference type="AlphaFoldDB" id="A0A1I3KSR2"/>
<dbReference type="RefSeq" id="WP_074931467.1">
    <property type="nucleotide sequence ID" value="NZ_FORI01000005.1"/>
</dbReference>
<keyword evidence="1" id="KW-0732">Signal</keyword>
<protein>
    <submittedName>
        <fullName evidence="2">Enterochelin esterase</fullName>
    </submittedName>
</protein>
<dbReference type="InterPro" id="IPR000801">
    <property type="entry name" value="Esterase-like"/>
</dbReference>
<organism evidence="2 3">
    <name type="scientific">Treponema bryantii</name>
    <dbReference type="NCBI Taxonomy" id="163"/>
    <lineage>
        <taxon>Bacteria</taxon>
        <taxon>Pseudomonadati</taxon>
        <taxon>Spirochaetota</taxon>
        <taxon>Spirochaetia</taxon>
        <taxon>Spirochaetales</taxon>
        <taxon>Treponemataceae</taxon>
        <taxon>Treponema</taxon>
    </lineage>
</organism>
<dbReference type="Proteomes" id="UP000182737">
    <property type="component" value="Unassembled WGS sequence"/>
</dbReference>
<dbReference type="SUPFAM" id="SSF53474">
    <property type="entry name" value="alpha/beta-Hydrolases"/>
    <property type="match status" value="1"/>
</dbReference>
<evidence type="ECO:0000313" key="3">
    <source>
        <dbReference type="Proteomes" id="UP000182737"/>
    </source>
</evidence>
<reference evidence="3" key="1">
    <citation type="submission" date="2016-10" db="EMBL/GenBank/DDBJ databases">
        <authorList>
            <person name="Varghese N."/>
            <person name="Submissions S."/>
        </authorList>
    </citation>
    <scope>NUCLEOTIDE SEQUENCE [LARGE SCALE GENOMIC DNA]</scope>
    <source>
        <strain evidence="3">XBD1002</strain>
    </source>
</reference>
<dbReference type="InterPro" id="IPR050583">
    <property type="entry name" value="Mycobacterial_A85_antigen"/>
</dbReference>
<dbReference type="PANTHER" id="PTHR48098:SF1">
    <property type="entry name" value="DIACYLGLYCEROL ACYLTRANSFERASE_MYCOLYLTRANSFERASE AG85A"/>
    <property type="match status" value="1"/>
</dbReference>
<name>A0A1I3KSR2_9SPIR</name>
<gene>
    <name evidence="2" type="ORF">SAMN04487775_105146</name>
</gene>
<dbReference type="PANTHER" id="PTHR48098">
    <property type="entry name" value="ENTEROCHELIN ESTERASE-RELATED"/>
    <property type="match status" value="1"/>
</dbReference>
<dbReference type="Pfam" id="PF00756">
    <property type="entry name" value="Esterase"/>
    <property type="match status" value="1"/>
</dbReference>
<dbReference type="GO" id="GO:0016747">
    <property type="term" value="F:acyltransferase activity, transferring groups other than amino-acyl groups"/>
    <property type="evidence" value="ECO:0007669"/>
    <property type="project" value="TreeGrafter"/>
</dbReference>
<dbReference type="OrthoDB" id="9803578at2"/>
<feature type="signal peptide" evidence="1">
    <location>
        <begin position="1"/>
        <end position="19"/>
    </location>
</feature>
<feature type="chain" id="PRO_5010202256" evidence="1">
    <location>
        <begin position="20"/>
        <end position="322"/>
    </location>
</feature>
<dbReference type="Gene3D" id="3.40.50.1820">
    <property type="entry name" value="alpha/beta hydrolase"/>
    <property type="match status" value="1"/>
</dbReference>